<evidence type="ECO:0000256" key="2">
    <source>
        <dbReference type="ARBA" id="ARBA00023242"/>
    </source>
</evidence>
<dbReference type="GO" id="GO:0071630">
    <property type="term" value="P:nuclear protein quality control by the ubiquitin-proteasome system"/>
    <property type="evidence" value="ECO:0007669"/>
    <property type="project" value="UniProtKB-UniRule"/>
</dbReference>
<feature type="compositionally biased region" description="Polar residues" evidence="4">
    <location>
        <begin position="106"/>
        <end position="119"/>
    </location>
</feature>
<keyword evidence="2 3" id="KW-0539">Nucleus</keyword>
<feature type="compositionally biased region" description="Polar residues" evidence="4">
    <location>
        <begin position="300"/>
        <end position="309"/>
    </location>
</feature>
<dbReference type="GO" id="GO:0005737">
    <property type="term" value="C:cytoplasm"/>
    <property type="evidence" value="ECO:0007669"/>
    <property type="project" value="UniProtKB-SubCell"/>
</dbReference>
<gene>
    <name evidence="5" type="ORF">NliqN6_6223</name>
</gene>
<name>A0A8H3TY93_9TREE</name>
<dbReference type="Proteomes" id="UP000620104">
    <property type="component" value="Unassembled WGS sequence"/>
</dbReference>
<reference evidence="5" key="1">
    <citation type="submission" date="2020-07" db="EMBL/GenBank/DDBJ databases">
        <title>Draft Genome Sequence of a Deep-Sea Yeast, Naganishia (Cryptococcus) liquefaciens strain N6.</title>
        <authorList>
            <person name="Han Y.W."/>
            <person name="Kajitani R."/>
            <person name="Morimoto H."/>
            <person name="Parhat M."/>
            <person name="Tsubouchi H."/>
            <person name="Bakenova O."/>
            <person name="Ogata M."/>
            <person name="Argunhan B."/>
            <person name="Aoki R."/>
            <person name="Kajiwara S."/>
            <person name="Itoh T."/>
            <person name="Iwasaki H."/>
        </authorList>
    </citation>
    <scope>NUCLEOTIDE SEQUENCE</scope>
    <source>
        <strain evidence="5">N6</strain>
    </source>
</reference>
<evidence type="ECO:0000256" key="4">
    <source>
        <dbReference type="SAM" id="MobiDB-lite"/>
    </source>
</evidence>
<proteinExistence type="inferred from homology"/>
<feature type="compositionally biased region" description="Polar residues" evidence="4">
    <location>
        <begin position="54"/>
        <end position="72"/>
    </location>
</feature>
<dbReference type="EMBL" id="BLZA01000049">
    <property type="protein sequence ID" value="GHJ89821.1"/>
    <property type="molecule type" value="Genomic_DNA"/>
</dbReference>
<keyword evidence="6" id="KW-1185">Reference proteome</keyword>
<keyword evidence="3" id="KW-0813">Transport</keyword>
<feature type="compositionally biased region" description="Low complexity" evidence="4">
    <location>
        <begin position="78"/>
        <end position="99"/>
    </location>
</feature>
<dbReference type="InterPro" id="IPR013868">
    <property type="entry name" value="Cut8/Sts1_fam"/>
</dbReference>
<evidence type="ECO:0000313" key="5">
    <source>
        <dbReference type="EMBL" id="GHJ89821.1"/>
    </source>
</evidence>
<dbReference type="GO" id="GO:0015031">
    <property type="term" value="P:protein transport"/>
    <property type="evidence" value="ECO:0007669"/>
    <property type="project" value="UniProtKB-UniRule"/>
</dbReference>
<dbReference type="AlphaFoldDB" id="A0A8H3TY93"/>
<evidence type="ECO:0000256" key="1">
    <source>
        <dbReference type="ARBA" id="ARBA00006199"/>
    </source>
</evidence>
<comment type="function">
    <text evidence="3">Involved in ubiquitin-mediated protein degradation. Regulatory factor in the ubiquitin/proteasome pathway that controls the turnover of proteasome substrates. Targets proteasomes to the nucleus and facilitates the degradation of nuclear proteins.</text>
</comment>
<dbReference type="OrthoDB" id="2593355at2759"/>
<feature type="compositionally biased region" description="Basic and acidic residues" evidence="4">
    <location>
        <begin position="126"/>
        <end position="138"/>
    </location>
</feature>
<feature type="compositionally biased region" description="Pro residues" evidence="4">
    <location>
        <begin position="312"/>
        <end position="329"/>
    </location>
</feature>
<comment type="caution">
    <text evidence="5">The sequence shown here is derived from an EMBL/GenBank/DDBJ whole genome shotgun (WGS) entry which is preliminary data.</text>
</comment>
<accession>A0A8H3TY93</accession>
<dbReference type="PANTHER" id="PTHR28032">
    <property type="entry name" value="FI02826P"/>
    <property type="match status" value="1"/>
</dbReference>
<comment type="subcellular location">
    <subcellularLocation>
        <location evidence="3">Cytoplasm</location>
    </subcellularLocation>
    <subcellularLocation>
        <location evidence="3">Nucleus</location>
    </subcellularLocation>
</comment>
<dbReference type="GO" id="GO:0031144">
    <property type="term" value="P:proteasome localization"/>
    <property type="evidence" value="ECO:0007669"/>
    <property type="project" value="UniProtKB-UniRule"/>
</dbReference>
<keyword evidence="3" id="KW-0653">Protein transport</keyword>
<dbReference type="Pfam" id="PF08559">
    <property type="entry name" value="Cut8"/>
    <property type="match status" value="1"/>
</dbReference>
<dbReference type="PANTHER" id="PTHR28032:SF1">
    <property type="entry name" value="FI02826P"/>
    <property type="match status" value="1"/>
</dbReference>
<keyword evidence="3" id="KW-0963">Cytoplasm</keyword>
<organism evidence="5 6">
    <name type="scientific">Naganishia liquefaciens</name>
    <dbReference type="NCBI Taxonomy" id="104408"/>
    <lineage>
        <taxon>Eukaryota</taxon>
        <taxon>Fungi</taxon>
        <taxon>Dikarya</taxon>
        <taxon>Basidiomycota</taxon>
        <taxon>Agaricomycotina</taxon>
        <taxon>Tremellomycetes</taxon>
        <taxon>Filobasidiales</taxon>
        <taxon>Filobasidiaceae</taxon>
        <taxon>Naganishia</taxon>
    </lineage>
</organism>
<comment type="similarity">
    <text evidence="1 3">Belongs to the cut8/STS1 family.</text>
</comment>
<evidence type="ECO:0000256" key="3">
    <source>
        <dbReference type="RuleBase" id="RU368013"/>
    </source>
</evidence>
<sequence length="471" mass="49817">MPAGSHPLGFGAVQSSSTRVSSPLATSFGFGNTAAAGPSTPTVTNPYAYPWASPHQQQAVSNTHYASSTTNPNPNPFAHAWARAGSSSSSSASASGSTSLHRAPSGASQTTYDPTLTSSHAKRRRSGSEDAIMERTEVEASPLAGRTMKRLRQARQTQSSSGSELTQEDEPDGDLGVLLASLPASTHLQILHALIASHPDLKPVIHALVPAPEISFAAQVLDEKAQRLVEAVPIGAHSHEEHRRPSRAAFGFGGSMTTTAAPPTATRASGTVSDGYIVNRLRGPLTEFTNVATTYLPYFTSRSTPTGDNKPTPTPAPTPTTAAPPPPHPSTSFQYLSHLTTLLITRIFPNIPSSALHSSSPDTLPQLSALTRTLTSAWQSWLAHISEHVNAHAGMYAASMAQGWITGIETLATQAERAVAERTVQGQGKLRGPADELARQMKALAVSWVEQVGWLIGRSVPQGEMNDRMDE</sequence>
<evidence type="ECO:0000313" key="6">
    <source>
        <dbReference type="Proteomes" id="UP000620104"/>
    </source>
</evidence>
<feature type="region of interest" description="Disordered" evidence="4">
    <location>
        <begin position="1"/>
        <end position="172"/>
    </location>
</feature>
<feature type="compositionally biased region" description="Polar residues" evidence="4">
    <location>
        <begin position="13"/>
        <end position="25"/>
    </location>
</feature>
<feature type="region of interest" description="Disordered" evidence="4">
    <location>
        <begin position="300"/>
        <end position="332"/>
    </location>
</feature>
<dbReference type="GO" id="GO:0070628">
    <property type="term" value="F:proteasome binding"/>
    <property type="evidence" value="ECO:0007669"/>
    <property type="project" value="TreeGrafter"/>
</dbReference>
<protein>
    <recommendedName>
        <fullName evidence="3">Tethering factor for nuclear proteasome STS1</fullName>
    </recommendedName>
</protein>
<dbReference type="InterPro" id="IPR038422">
    <property type="entry name" value="Cut8/Sts1_sf"/>
</dbReference>
<dbReference type="GO" id="GO:0031965">
    <property type="term" value="C:nuclear membrane"/>
    <property type="evidence" value="ECO:0007669"/>
    <property type="project" value="TreeGrafter"/>
</dbReference>
<feature type="compositionally biased region" description="Polar residues" evidence="4">
    <location>
        <begin position="154"/>
        <end position="165"/>
    </location>
</feature>
<dbReference type="Gene3D" id="1.20.58.1590">
    <property type="entry name" value="Tethering factor for nuclear proteasome Cut8/Sts1"/>
    <property type="match status" value="1"/>
</dbReference>
<comment type="subunit">
    <text evidence="3">Binds the proteasome.</text>
</comment>